<keyword evidence="2" id="KW-1133">Transmembrane helix</keyword>
<evidence type="ECO:0000313" key="3">
    <source>
        <dbReference type="EMBL" id="MDR7363871.1"/>
    </source>
</evidence>
<reference evidence="3 4" key="1">
    <citation type="submission" date="2023-07" db="EMBL/GenBank/DDBJ databases">
        <title>Sequencing the genomes of 1000 actinobacteria strains.</title>
        <authorList>
            <person name="Klenk H.-P."/>
        </authorList>
    </citation>
    <scope>NUCLEOTIDE SEQUENCE [LARGE SCALE GENOMIC DNA]</scope>
    <source>
        <strain evidence="3 4">DSM 19426</strain>
    </source>
</reference>
<keyword evidence="2" id="KW-0472">Membrane</keyword>
<accession>A0ABU2BZP8</accession>
<sequence length="421" mass="43427">MTSHDEQRLGDALRRRADSTEPHLLSFDDVTSRAGSIRRRRIATGVVAAAAVVAVVVPTAMVATGSTDRSDPGFATNTPTPAVTQDVTLDPSPTDPVTPTGRHQDVSVLGDLPTGAAPKILVRIGSQVLLPDGTRVKVGSDAVHSALVDGRVVTLERDGDGNGTFVVRDTSGSVEVQEPADIDGALSVTPDRTAAAYVGTDGRIHTWSEADGDLTFSAPLKHVQLGPLLGSGGSCKEQAPEGGGCTVFYSTADGHARYATSHGIDDQVPGFVMVNSAHEERLAGQTESLPAGSCSEIRRSMGTTSLLRTCDFLLETFSPDGLYVTGGPAYGDGLGPASVDVLDAATGKSLLTISAAGEPGVPSYIPQLGWEDDSHLLASVFDGKAWRLVRIGLDGSAELADAGPMPSGDVGEVPLRLDAGA</sequence>
<keyword evidence="4" id="KW-1185">Reference proteome</keyword>
<protein>
    <submittedName>
        <fullName evidence="3">Uncharacterized protein</fullName>
    </submittedName>
</protein>
<evidence type="ECO:0000256" key="1">
    <source>
        <dbReference type="SAM" id="MobiDB-lite"/>
    </source>
</evidence>
<dbReference type="EMBL" id="JAVDYG010000001">
    <property type="protein sequence ID" value="MDR7363871.1"/>
    <property type="molecule type" value="Genomic_DNA"/>
</dbReference>
<dbReference type="Proteomes" id="UP001183648">
    <property type="component" value="Unassembled WGS sequence"/>
</dbReference>
<gene>
    <name evidence="3" type="ORF">J2S63_003424</name>
</gene>
<organism evidence="3 4">
    <name type="scientific">Nocardioides marmoribigeumensis</name>
    <dbReference type="NCBI Taxonomy" id="433649"/>
    <lineage>
        <taxon>Bacteria</taxon>
        <taxon>Bacillati</taxon>
        <taxon>Actinomycetota</taxon>
        <taxon>Actinomycetes</taxon>
        <taxon>Propionibacteriales</taxon>
        <taxon>Nocardioidaceae</taxon>
        <taxon>Nocardioides</taxon>
    </lineage>
</organism>
<proteinExistence type="predicted"/>
<evidence type="ECO:0000313" key="4">
    <source>
        <dbReference type="Proteomes" id="UP001183648"/>
    </source>
</evidence>
<keyword evidence="2" id="KW-0812">Transmembrane</keyword>
<feature type="transmembrane region" description="Helical" evidence="2">
    <location>
        <begin position="42"/>
        <end position="63"/>
    </location>
</feature>
<dbReference type="SUPFAM" id="SSF82171">
    <property type="entry name" value="DPP6 N-terminal domain-like"/>
    <property type="match status" value="1"/>
</dbReference>
<evidence type="ECO:0000256" key="2">
    <source>
        <dbReference type="SAM" id="Phobius"/>
    </source>
</evidence>
<comment type="caution">
    <text evidence="3">The sequence shown here is derived from an EMBL/GenBank/DDBJ whole genome shotgun (WGS) entry which is preliminary data.</text>
</comment>
<dbReference type="RefSeq" id="WP_310304767.1">
    <property type="nucleotide sequence ID" value="NZ_BAAAPS010000005.1"/>
</dbReference>
<feature type="region of interest" description="Disordered" evidence="1">
    <location>
        <begin position="64"/>
        <end position="106"/>
    </location>
</feature>
<feature type="compositionally biased region" description="Polar residues" evidence="1">
    <location>
        <begin position="75"/>
        <end position="87"/>
    </location>
</feature>
<name>A0ABU2BZP8_9ACTN</name>